<evidence type="ECO:0000313" key="2">
    <source>
        <dbReference type="EMBL" id="MCM1984147.1"/>
    </source>
</evidence>
<gene>
    <name evidence="2" type="ORF">QQ91_0015085</name>
</gene>
<dbReference type="SUPFAM" id="SSF53167">
    <property type="entry name" value="Purine and uridine phosphorylases"/>
    <property type="match status" value="1"/>
</dbReference>
<sequence length="247" mass="26385">MCQPIDVILVPKGEEFKAVQRGVERALATFSDSQAIKIVALPVGPGPVGRFMQTWMASMSVNCDDHRPTVILMGLCGGLQSSLPVGQAVLYEHCLDGTRSQISAEIPCSTQLFSTLSNILGDRVTIVTGVTCDRVISRAAQKQQLAQTHAADVVDMEGVVALTCLRDQGYEVGMVRVVSDNARGDVPDLNHAFDAQGNLRPSKLAGQFLKQPLGALRLIRGSLKALAVLEVMAFQLQSANVRSSLGA</sequence>
<dbReference type="Gene3D" id="3.40.50.1580">
    <property type="entry name" value="Nucleoside phosphorylase domain"/>
    <property type="match status" value="1"/>
</dbReference>
<evidence type="ECO:0000313" key="3">
    <source>
        <dbReference type="Proteomes" id="UP000031561"/>
    </source>
</evidence>
<dbReference type="AlphaFoldDB" id="A0ABD4T779"/>
<dbReference type="InterPro" id="IPR000845">
    <property type="entry name" value="Nucleoside_phosphorylase_d"/>
</dbReference>
<organism evidence="2 3">
    <name type="scientific">Lyngbya confervoides BDU141951</name>
    <dbReference type="NCBI Taxonomy" id="1574623"/>
    <lineage>
        <taxon>Bacteria</taxon>
        <taxon>Bacillati</taxon>
        <taxon>Cyanobacteriota</taxon>
        <taxon>Cyanophyceae</taxon>
        <taxon>Oscillatoriophycideae</taxon>
        <taxon>Oscillatoriales</taxon>
        <taxon>Microcoleaceae</taxon>
        <taxon>Lyngbya</taxon>
    </lineage>
</organism>
<dbReference type="Proteomes" id="UP000031561">
    <property type="component" value="Unassembled WGS sequence"/>
</dbReference>
<dbReference type="InterPro" id="IPR035994">
    <property type="entry name" value="Nucleoside_phosphorylase_sf"/>
</dbReference>
<comment type="caution">
    <text evidence="2">The sequence shown here is derived from an EMBL/GenBank/DDBJ whole genome shotgun (WGS) entry which is preliminary data.</text>
</comment>
<keyword evidence="3" id="KW-1185">Reference proteome</keyword>
<dbReference type="RefSeq" id="WP_166275800.1">
    <property type="nucleotide sequence ID" value="NZ_JTHE03000088.1"/>
</dbReference>
<protein>
    <recommendedName>
        <fullName evidence="1">Nucleoside phosphorylase domain-containing protein</fullName>
    </recommendedName>
</protein>
<name>A0ABD4T779_9CYAN</name>
<reference evidence="2 3" key="1">
    <citation type="journal article" date="2015" name="Genome Announc.">
        <title>Draft Genome Sequence of Filamentous Marine Cyanobacterium Lyngbya confervoides Strain BDU141951.</title>
        <authorList>
            <person name="Chandrababunaidu M.M."/>
            <person name="Sen D."/>
            <person name="Tripathy S."/>
        </authorList>
    </citation>
    <scope>NUCLEOTIDE SEQUENCE [LARGE SCALE GENOMIC DNA]</scope>
    <source>
        <strain evidence="2 3">BDU141951</strain>
    </source>
</reference>
<evidence type="ECO:0000259" key="1">
    <source>
        <dbReference type="Pfam" id="PF01048"/>
    </source>
</evidence>
<accession>A0ABD4T779</accession>
<dbReference type="Pfam" id="PF01048">
    <property type="entry name" value="PNP_UDP_1"/>
    <property type="match status" value="1"/>
</dbReference>
<dbReference type="EMBL" id="JTHE03000088">
    <property type="protein sequence ID" value="MCM1984147.1"/>
    <property type="molecule type" value="Genomic_DNA"/>
</dbReference>
<proteinExistence type="predicted"/>
<feature type="domain" description="Nucleoside phosphorylase" evidence="1">
    <location>
        <begin position="68"/>
        <end position="208"/>
    </location>
</feature>